<evidence type="ECO:0000313" key="2">
    <source>
        <dbReference type="EMBL" id="KAJ2749773.1"/>
    </source>
</evidence>
<sequence>MKSFILLALSLIALVSAYPIVQDQHLTELDKCDEYQESMSSIETYTGIPNIIEVDDYFLNSLGLIAEDPIIEYNDESVVANDVDDGNY</sequence>
<keyword evidence="3" id="KW-1185">Reference proteome</keyword>
<gene>
    <name evidence="2" type="ORF">GGI19_005486</name>
</gene>
<dbReference type="AlphaFoldDB" id="A0A9W8GU21"/>
<dbReference type="EMBL" id="JANBUH010000703">
    <property type="protein sequence ID" value="KAJ2749773.1"/>
    <property type="molecule type" value="Genomic_DNA"/>
</dbReference>
<organism evidence="2 3">
    <name type="scientific">Coemansia pectinata</name>
    <dbReference type="NCBI Taxonomy" id="1052879"/>
    <lineage>
        <taxon>Eukaryota</taxon>
        <taxon>Fungi</taxon>
        <taxon>Fungi incertae sedis</taxon>
        <taxon>Zoopagomycota</taxon>
        <taxon>Kickxellomycotina</taxon>
        <taxon>Kickxellomycetes</taxon>
        <taxon>Kickxellales</taxon>
        <taxon>Kickxellaceae</taxon>
        <taxon>Coemansia</taxon>
    </lineage>
</organism>
<evidence type="ECO:0000313" key="3">
    <source>
        <dbReference type="Proteomes" id="UP001140011"/>
    </source>
</evidence>
<evidence type="ECO:0000256" key="1">
    <source>
        <dbReference type="SAM" id="SignalP"/>
    </source>
</evidence>
<proteinExistence type="predicted"/>
<reference evidence="2" key="1">
    <citation type="submission" date="2022-07" db="EMBL/GenBank/DDBJ databases">
        <title>Phylogenomic reconstructions and comparative analyses of Kickxellomycotina fungi.</title>
        <authorList>
            <person name="Reynolds N.K."/>
            <person name="Stajich J.E."/>
            <person name="Barry K."/>
            <person name="Grigoriev I.V."/>
            <person name="Crous P."/>
            <person name="Smith M.E."/>
        </authorList>
    </citation>
    <scope>NUCLEOTIDE SEQUENCE</scope>
    <source>
        <strain evidence="2">BCRC 34297</strain>
    </source>
</reference>
<accession>A0A9W8GU21</accession>
<protein>
    <submittedName>
        <fullName evidence="2">Uncharacterized protein</fullName>
    </submittedName>
</protein>
<dbReference type="Proteomes" id="UP001140011">
    <property type="component" value="Unassembled WGS sequence"/>
</dbReference>
<keyword evidence="1" id="KW-0732">Signal</keyword>
<dbReference type="OrthoDB" id="5537182at2759"/>
<feature type="signal peptide" evidence="1">
    <location>
        <begin position="1"/>
        <end position="17"/>
    </location>
</feature>
<name>A0A9W8GU21_9FUNG</name>
<comment type="caution">
    <text evidence="2">The sequence shown here is derived from an EMBL/GenBank/DDBJ whole genome shotgun (WGS) entry which is preliminary data.</text>
</comment>
<feature type="chain" id="PRO_5040819776" evidence="1">
    <location>
        <begin position="18"/>
        <end position="88"/>
    </location>
</feature>